<dbReference type="Proteomes" id="UP000238982">
    <property type="component" value="Unassembled WGS sequence"/>
</dbReference>
<sequence length="94" mass="10330">MRSIDEAGARRRAARRRAAAWPVYSARRPLPRRGGPAPHDARRASEGVHYMGPADAPRASRRPAGPHLAPRAVRYTEDRWISTAPAAISPSPRC</sequence>
<evidence type="ECO:0000313" key="2">
    <source>
        <dbReference type="Proteomes" id="UP000238982"/>
    </source>
</evidence>
<dbReference type="AlphaFoldDB" id="A0A2S9N1P8"/>
<name>A0A2S9N1P8_9BURK</name>
<protein>
    <submittedName>
        <fullName evidence="1">Uncharacterized protein</fullName>
    </submittedName>
</protein>
<proteinExistence type="predicted"/>
<dbReference type="EMBL" id="PVGH01000010">
    <property type="protein sequence ID" value="PRF66367.1"/>
    <property type="molecule type" value="Genomic_DNA"/>
</dbReference>
<organism evidence="1 2">
    <name type="scientific">Burkholderia multivorans</name>
    <dbReference type="NCBI Taxonomy" id="87883"/>
    <lineage>
        <taxon>Bacteria</taxon>
        <taxon>Pseudomonadati</taxon>
        <taxon>Pseudomonadota</taxon>
        <taxon>Betaproteobacteria</taxon>
        <taxon>Burkholderiales</taxon>
        <taxon>Burkholderiaceae</taxon>
        <taxon>Burkholderia</taxon>
        <taxon>Burkholderia cepacia complex</taxon>
    </lineage>
</organism>
<reference evidence="1 2" key="1">
    <citation type="submission" date="2018-03" db="EMBL/GenBank/DDBJ databases">
        <authorList>
            <person name="Keele B.F."/>
        </authorList>
    </citation>
    <scope>NUCLEOTIDE SEQUENCE [LARGE SCALE GENOMIC DNA]</scope>
    <source>
        <strain evidence="1 2">AU19729</strain>
    </source>
</reference>
<comment type="caution">
    <text evidence="1">The sequence shown here is derived from an EMBL/GenBank/DDBJ whole genome shotgun (WGS) entry which is preliminary data.</text>
</comment>
<evidence type="ECO:0000313" key="1">
    <source>
        <dbReference type="EMBL" id="PRF66367.1"/>
    </source>
</evidence>
<gene>
    <name evidence="1" type="ORF">C6Q15_01580</name>
</gene>
<accession>A0A2S9N1P8</accession>